<evidence type="ECO:0000313" key="10">
    <source>
        <dbReference type="EMBL" id="TRY61893.1"/>
    </source>
</evidence>
<dbReference type="OrthoDB" id="5579088at2759"/>
<evidence type="ECO:0000313" key="11">
    <source>
        <dbReference type="Proteomes" id="UP000318571"/>
    </source>
</evidence>
<evidence type="ECO:0008006" key="12">
    <source>
        <dbReference type="Google" id="ProtNLM"/>
    </source>
</evidence>
<dbReference type="HAMAP" id="MF_03230">
    <property type="entry name" value="FITM2"/>
    <property type="match status" value="1"/>
</dbReference>
<dbReference type="InterPro" id="IPR019388">
    <property type="entry name" value="FIT"/>
</dbReference>
<keyword evidence="7 9" id="KW-0472">Membrane</keyword>
<dbReference type="InterPro" id="IPR046401">
    <property type="entry name" value="FITM1/2"/>
</dbReference>
<dbReference type="GO" id="GO:0010945">
    <property type="term" value="F:coenzyme A diphosphatase activity"/>
    <property type="evidence" value="ECO:0007669"/>
    <property type="project" value="InterPro"/>
</dbReference>
<evidence type="ECO:0000256" key="7">
    <source>
        <dbReference type="ARBA" id="ARBA00023136"/>
    </source>
</evidence>
<keyword evidence="11" id="KW-1185">Reference proteome</keyword>
<dbReference type="Proteomes" id="UP000318571">
    <property type="component" value="Chromosome 8"/>
</dbReference>
<evidence type="ECO:0000256" key="1">
    <source>
        <dbReference type="ARBA" id="ARBA00004477"/>
    </source>
</evidence>
<evidence type="ECO:0000256" key="6">
    <source>
        <dbReference type="ARBA" id="ARBA00023098"/>
    </source>
</evidence>
<dbReference type="GO" id="GO:0008654">
    <property type="term" value="P:phospholipid biosynthetic process"/>
    <property type="evidence" value="ECO:0007669"/>
    <property type="project" value="TreeGrafter"/>
</dbReference>
<proteinExistence type="inferred from homology"/>
<feature type="region of interest" description="Disordered" evidence="8">
    <location>
        <begin position="404"/>
        <end position="429"/>
    </location>
</feature>
<sequence length="429" mass="48366">MAIKKITSAPKVKTGAALKFRPPLEKGRASATGTRPVADAASVKHIVGMMVVHLARKIMYGVDVSHKVGLYIFGVMVLSVVGDFSKSSANYMANPKNFLNMYFVKFGWGWTLLIVGLFVFVTSYTYSCGNANVIKNQFMRLIIASSLWYGVTALFILVEENSGICNVTKFLNREECISGGFRWKGFDVSGHCFLLVFSNLILIEEGKAYLGWEKIKDMIRNEEYRRLNPDYGSPTAPVDTESPTVLGKLKLTEFLYLRTNYIKYTQPVRCLFVMMGAFVMLWDVMLVCTALYFHIMIEKVMATLVAILIWFVLYRGIYIHPWSPGLPGEGPFKYITFKLKQQSGPDRAESFRRRERPKKSARDDMPMFMGMPLYGANKRDLNMMDLSVTEDSGAAASLIDSNAVQRPLGRRSRSQSSSKANKLSLNAKY</sequence>
<evidence type="ECO:0000256" key="8">
    <source>
        <dbReference type="SAM" id="MobiDB-lite"/>
    </source>
</evidence>
<organism evidence="10 11">
    <name type="scientific">Tigriopus californicus</name>
    <name type="common">Marine copepod</name>
    <dbReference type="NCBI Taxonomy" id="6832"/>
    <lineage>
        <taxon>Eukaryota</taxon>
        <taxon>Metazoa</taxon>
        <taxon>Ecdysozoa</taxon>
        <taxon>Arthropoda</taxon>
        <taxon>Crustacea</taxon>
        <taxon>Multicrustacea</taxon>
        <taxon>Hexanauplia</taxon>
        <taxon>Copepoda</taxon>
        <taxon>Harpacticoida</taxon>
        <taxon>Harpacticidae</taxon>
        <taxon>Tigriopus</taxon>
    </lineage>
</organism>
<evidence type="ECO:0000256" key="5">
    <source>
        <dbReference type="ARBA" id="ARBA00022989"/>
    </source>
</evidence>
<keyword evidence="4" id="KW-0256">Endoplasmic reticulum</keyword>
<accession>A0A553N8Y0</accession>
<dbReference type="STRING" id="6832.A0A553N8Y0"/>
<evidence type="ECO:0000256" key="4">
    <source>
        <dbReference type="ARBA" id="ARBA00022824"/>
    </source>
</evidence>
<keyword evidence="6" id="KW-0443">Lipid metabolism</keyword>
<keyword evidence="2 9" id="KW-0812">Transmembrane</keyword>
<protein>
    <recommendedName>
        <fullName evidence="12">FIT family protein</fullName>
    </recommendedName>
</protein>
<keyword evidence="5 9" id="KW-1133">Transmembrane helix</keyword>
<evidence type="ECO:0000256" key="9">
    <source>
        <dbReference type="SAM" id="Phobius"/>
    </source>
</evidence>
<feature type="transmembrane region" description="Helical" evidence="9">
    <location>
        <begin position="300"/>
        <end position="318"/>
    </location>
</feature>
<feature type="transmembrane region" description="Helical" evidence="9">
    <location>
        <begin position="271"/>
        <end position="293"/>
    </location>
</feature>
<dbReference type="AlphaFoldDB" id="A0A553N8Y0"/>
<dbReference type="OMA" id="TYRFWYL"/>
<feature type="compositionally biased region" description="Polar residues" evidence="8">
    <location>
        <begin position="414"/>
        <end position="429"/>
    </location>
</feature>
<dbReference type="PANTHER" id="PTHR23129">
    <property type="entry name" value="ACYL-COENZYME A DIPHOSPHATASE FITM2"/>
    <property type="match status" value="1"/>
</dbReference>
<dbReference type="GO" id="GO:0019915">
    <property type="term" value="P:lipid storage"/>
    <property type="evidence" value="ECO:0007669"/>
    <property type="project" value="InterPro"/>
</dbReference>
<comment type="subcellular location">
    <subcellularLocation>
        <location evidence="1">Endoplasmic reticulum membrane</location>
        <topology evidence="1">Multi-pass membrane protein</topology>
    </subcellularLocation>
</comment>
<dbReference type="PANTHER" id="PTHR23129:SF0">
    <property type="entry name" value="ACYL-COENZYME A DIPHOSPHATASE FITM2"/>
    <property type="match status" value="1"/>
</dbReference>
<name>A0A553N8Y0_TIGCA</name>
<feature type="region of interest" description="Disordered" evidence="8">
    <location>
        <begin position="343"/>
        <end position="366"/>
    </location>
</feature>
<dbReference type="GO" id="GO:0034389">
    <property type="term" value="P:lipid droplet organization"/>
    <property type="evidence" value="ECO:0007669"/>
    <property type="project" value="InterPro"/>
</dbReference>
<reference evidence="10 11" key="1">
    <citation type="journal article" date="2018" name="Nat. Ecol. Evol.">
        <title>Genomic signatures of mitonuclear coevolution across populations of Tigriopus californicus.</title>
        <authorList>
            <person name="Barreto F.S."/>
            <person name="Watson E.T."/>
            <person name="Lima T.G."/>
            <person name="Willett C.S."/>
            <person name="Edmands S."/>
            <person name="Li W."/>
            <person name="Burton R.S."/>
        </authorList>
    </citation>
    <scope>NUCLEOTIDE SEQUENCE [LARGE SCALE GENOMIC DNA]</scope>
    <source>
        <strain evidence="10 11">San Diego</strain>
    </source>
</reference>
<keyword evidence="3" id="KW-0378">Hydrolase</keyword>
<feature type="transmembrane region" description="Helical" evidence="9">
    <location>
        <begin position="68"/>
        <end position="86"/>
    </location>
</feature>
<evidence type="ECO:0000256" key="2">
    <source>
        <dbReference type="ARBA" id="ARBA00022692"/>
    </source>
</evidence>
<dbReference type="EMBL" id="VCGU01000459">
    <property type="protein sequence ID" value="TRY61893.1"/>
    <property type="molecule type" value="Genomic_DNA"/>
</dbReference>
<evidence type="ECO:0000256" key="3">
    <source>
        <dbReference type="ARBA" id="ARBA00022801"/>
    </source>
</evidence>
<comment type="caution">
    <text evidence="10">The sequence shown here is derived from an EMBL/GenBank/DDBJ whole genome shotgun (WGS) entry which is preliminary data.</text>
</comment>
<feature type="compositionally biased region" description="Basic and acidic residues" evidence="8">
    <location>
        <begin position="346"/>
        <end position="365"/>
    </location>
</feature>
<feature type="transmembrane region" description="Helical" evidence="9">
    <location>
        <begin position="106"/>
        <end position="126"/>
    </location>
</feature>
<dbReference type="Pfam" id="PF10261">
    <property type="entry name" value="FIT"/>
    <property type="match status" value="2"/>
</dbReference>
<dbReference type="GO" id="GO:0005789">
    <property type="term" value="C:endoplasmic reticulum membrane"/>
    <property type="evidence" value="ECO:0007669"/>
    <property type="project" value="UniProtKB-SubCell"/>
</dbReference>
<gene>
    <name evidence="10" type="ORF">TCAL_06677</name>
</gene>
<feature type="transmembrane region" description="Helical" evidence="9">
    <location>
        <begin position="138"/>
        <end position="158"/>
    </location>
</feature>